<dbReference type="GO" id="GO:0001540">
    <property type="term" value="F:amyloid-beta binding"/>
    <property type="evidence" value="ECO:0007669"/>
    <property type="project" value="TreeGrafter"/>
</dbReference>
<dbReference type="OrthoDB" id="9982095at2759"/>
<evidence type="ECO:0000256" key="6">
    <source>
        <dbReference type="ARBA" id="ARBA00022692"/>
    </source>
</evidence>
<organism evidence="18 19">
    <name type="scientific">Nothocercus julius</name>
    <dbReference type="NCBI Taxonomy" id="2585813"/>
    <lineage>
        <taxon>Eukaryota</taxon>
        <taxon>Metazoa</taxon>
        <taxon>Chordata</taxon>
        <taxon>Craniata</taxon>
        <taxon>Vertebrata</taxon>
        <taxon>Euteleostomi</taxon>
        <taxon>Archelosauria</taxon>
        <taxon>Archosauria</taxon>
        <taxon>Dinosauria</taxon>
        <taxon>Saurischia</taxon>
        <taxon>Theropoda</taxon>
        <taxon>Coelurosauria</taxon>
        <taxon>Aves</taxon>
        <taxon>Palaeognathae</taxon>
        <taxon>Tinamiformes</taxon>
        <taxon>Tinamidae</taxon>
        <taxon>Nothocercus</taxon>
    </lineage>
</organism>
<evidence type="ECO:0000256" key="4">
    <source>
        <dbReference type="ARBA" id="ARBA00022553"/>
    </source>
</evidence>
<evidence type="ECO:0000256" key="11">
    <source>
        <dbReference type="ARBA" id="ARBA00023180"/>
    </source>
</evidence>
<dbReference type="GO" id="GO:0005886">
    <property type="term" value="C:plasma membrane"/>
    <property type="evidence" value="ECO:0007669"/>
    <property type="project" value="UniProtKB-SubCell"/>
</dbReference>
<evidence type="ECO:0000256" key="16">
    <source>
        <dbReference type="RuleBase" id="RU367061"/>
    </source>
</evidence>
<evidence type="ECO:0000256" key="1">
    <source>
        <dbReference type="ARBA" id="ARBA00004401"/>
    </source>
</evidence>
<keyword evidence="12" id="KW-0458">Lysosome</keyword>
<evidence type="ECO:0000313" key="19">
    <source>
        <dbReference type="Proteomes" id="UP000531559"/>
    </source>
</evidence>
<evidence type="ECO:0000256" key="7">
    <source>
        <dbReference type="ARBA" id="ARBA00022968"/>
    </source>
</evidence>
<evidence type="ECO:0000313" key="18">
    <source>
        <dbReference type="EMBL" id="NXA47757.1"/>
    </source>
</evidence>
<evidence type="ECO:0000256" key="10">
    <source>
        <dbReference type="ARBA" id="ARBA00023157"/>
    </source>
</evidence>
<comment type="function">
    <text evidence="13">Negative regulator of amyloid-beta peptide production. May inhibit the processing of APP by blocking its access to alpha- and beta-secretase. Binding to the beta-secretase-cleaved APP C-terminal fragment is negligible, suggesting that ITM2C is a poor gamma-secretase cleavage inhibitor. May play a role in TNF-induced cell death and neuronal differentiation.</text>
</comment>
<dbReference type="PROSITE" id="PS50869">
    <property type="entry name" value="BRICHOS"/>
    <property type="match status" value="1"/>
</dbReference>
<proteinExistence type="inferred from homology"/>
<dbReference type="InterPro" id="IPR007084">
    <property type="entry name" value="BRICHOS_dom"/>
</dbReference>
<dbReference type="SMART" id="SM01039">
    <property type="entry name" value="BRICHOS"/>
    <property type="match status" value="1"/>
</dbReference>
<name>A0A7K7W2Z1_9AVES</name>
<comment type="caution">
    <text evidence="18">The sequence shown here is derived from an EMBL/GenBank/DDBJ whole genome shotgun (WGS) entry which is preliminary data.</text>
</comment>
<keyword evidence="5" id="KW-0165">Cleavage on pair of basic residues</keyword>
<dbReference type="PANTHER" id="PTHR10962:SF5">
    <property type="entry name" value="INTEGRAL MEMBRANE PROTEIN 2C"/>
    <property type="match status" value="1"/>
</dbReference>
<keyword evidence="9 16" id="KW-0472">Membrane</keyword>
<feature type="transmembrane region" description="Helical" evidence="16">
    <location>
        <begin position="12"/>
        <end position="39"/>
    </location>
</feature>
<dbReference type="GO" id="GO:0005794">
    <property type="term" value="C:Golgi apparatus"/>
    <property type="evidence" value="ECO:0007669"/>
    <property type="project" value="TreeGrafter"/>
</dbReference>
<keyword evidence="11" id="KW-0325">Glycoprotein</keyword>
<evidence type="ECO:0000256" key="3">
    <source>
        <dbReference type="ARBA" id="ARBA00022475"/>
    </source>
</evidence>
<dbReference type="Proteomes" id="UP000531559">
    <property type="component" value="Unassembled WGS sequence"/>
</dbReference>
<evidence type="ECO:0000256" key="8">
    <source>
        <dbReference type="ARBA" id="ARBA00022989"/>
    </source>
</evidence>
<feature type="non-terminal residue" evidence="18">
    <location>
        <position position="1"/>
    </location>
</feature>
<comment type="similarity">
    <text evidence="2 16">Belongs to the ITM2 family.</text>
</comment>
<comment type="subcellular location">
    <subcellularLocation>
        <location evidence="1">Cell membrane</location>
        <topology evidence="1">Single-pass type II membrane protein</topology>
    </subcellularLocation>
    <subcellularLocation>
        <location evidence="14">Lysosome membrane</location>
        <topology evidence="14">Single-pass type II membrane protein</topology>
    </subcellularLocation>
    <subcellularLocation>
        <location evidence="16">Membrane</location>
        <topology evidence="16">Single-pass type II membrane protein</topology>
    </subcellularLocation>
</comment>
<dbReference type="GO" id="GO:0005765">
    <property type="term" value="C:lysosomal membrane"/>
    <property type="evidence" value="ECO:0007669"/>
    <property type="project" value="UniProtKB-SubCell"/>
</dbReference>
<dbReference type="EMBL" id="VZSV01000033">
    <property type="protein sequence ID" value="NXA47757.1"/>
    <property type="molecule type" value="Genomic_DNA"/>
</dbReference>
<keyword evidence="6 16" id="KW-0812">Transmembrane</keyword>
<keyword evidence="4" id="KW-0597">Phosphoprotein</keyword>
<evidence type="ECO:0000256" key="2">
    <source>
        <dbReference type="ARBA" id="ARBA00006794"/>
    </source>
</evidence>
<evidence type="ECO:0000256" key="9">
    <source>
        <dbReference type="ARBA" id="ARBA00023136"/>
    </source>
</evidence>
<feature type="non-terminal residue" evidence="18">
    <location>
        <position position="226"/>
    </location>
</feature>
<accession>A0A7K7W2Z1</accession>
<dbReference type="InterPro" id="IPR040145">
    <property type="entry name" value="ITM2"/>
</dbReference>
<reference evidence="18 19" key="1">
    <citation type="submission" date="2019-09" db="EMBL/GenBank/DDBJ databases">
        <title>Bird 10,000 Genomes (B10K) Project - Family phase.</title>
        <authorList>
            <person name="Zhang G."/>
        </authorList>
    </citation>
    <scope>NUCLEOTIDE SEQUENCE [LARGE SCALE GENOMIC DNA]</scope>
    <source>
        <strain evidence="18">B10K-MSB-01</strain>
    </source>
</reference>
<dbReference type="AlphaFoldDB" id="A0A7K7W2Z1"/>
<sequence>QEEPRAAPARRASLGGVCYLSVGLLVLLLGLLLASTYAYRHFAVAQLPRGSVFHCGVRYEDPLASPRGRPLELRQDVTIYLEENYEHISVPLPRFGGSDPADIVHDFQRGLTAYHDIALDRCYVIELNGTAVMPPRSLWELLLHAKKGTYLPQTYLIQEEMVATERVRDTEQLGSFIHRLCRGRETFRLKRRSARPRISRREAGSCRRIRHFENTFVVETVICKTS</sequence>
<feature type="domain" description="BRICHOS" evidence="17">
    <location>
        <begin position="95"/>
        <end position="189"/>
    </location>
</feature>
<dbReference type="PANTHER" id="PTHR10962">
    <property type="entry name" value="INTEGRAL TRANSMEMBRANE PROTEIN 2"/>
    <property type="match status" value="1"/>
</dbReference>
<keyword evidence="8 16" id="KW-1133">Transmembrane helix</keyword>
<evidence type="ECO:0000256" key="15">
    <source>
        <dbReference type="ARBA" id="ARBA00038611"/>
    </source>
</evidence>
<dbReference type="Pfam" id="PF04089">
    <property type="entry name" value="BRICHOS"/>
    <property type="match status" value="1"/>
</dbReference>
<gene>
    <name evidence="18" type="primary">Itm2c</name>
    <name evidence="18" type="ORF">NOTJUL_R08790</name>
</gene>
<keyword evidence="19" id="KW-1185">Reference proteome</keyword>
<evidence type="ECO:0000256" key="13">
    <source>
        <dbReference type="ARBA" id="ARBA00037782"/>
    </source>
</evidence>
<dbReference type="GO" id="GO:0042985">
    <property type="term" value="P:negative regulation of amyloid precursor protein biosynthetic process"/>
    <property type="evidence" value="ECO:0007669"/>
    <property type="project" value="TreeGrafter"/>
</dbReference>
<dbReference type="GO" id="GO:0070062">
    <property type="term" value="C:extracellular exosome"/>
    <property type="evidence" value="ECO:0007669"/>
    <property type="project" value="TreeGrafter"/>
</dbReference>
<evidence type="ECO:0000256" key="5">
    <source>
        <dbReference type="ARBA" id="ARBA00022685"/>
    </source>
</evidence>
<evidence type="ECO:0000256" key="14">
    <source>
        <dbReference type="ARBA" id="ARBA00037874"/>
    </source>
</evidence>
<evidence type="ECO:0000259" key="17">
    <source>
        <dbReference type="PROSITE" id="PS50869"/>
    </source>
</evidence>
<keyword evidence="3 16" id="KW-1003">Cell membrane</keyword>
<evidence type="ECO:0000256" key="12">
    <source>
        <dbReference type="ARBA" id="ARBA00023228"/>
    </source>
</evidence>
<dbReference type="Gene3D" id="3.30.390.150">
    <property type="match status" value="1"/>
</dbReference>
<protein>
    <recommendedName>
        <fullName evidence="16">Integral membrane protein 2</fullName>
    </recommendedName>
</protein>
<comment type="subunit">
    <text evidence="15">Interacts with BACE1. Interacts with APP. Interacts with STMN2.</text>
</comment>
<keyword evidence="7 16" id="KW-0735">Signal-anchor</keyword>
<keyword evidence="10" id="KW-1015">Disulfide bond</keyword>